<keyword evidence="2" id="KW-1185">Reference proteome</keyword>
<dbReference type="Proteomes" id="UP000249696">
    <property type="component" value="Unassembled WGS sequence"/>
</dbReference>
<protein>
    <submittedName>
        <fullName evidence="1">Uncharacterized protein</fullName>
    </submittedName>
</protein>
<evidence type="ECO:0000313" key="1">
    <source>
        <dbReference type="EMBL" id="RAJ06153.1"/>
    </source>
</evidence>
<accession>A0A327QRX8</accession>
<evidence type="ECO:0000313" key="2">
    <source>
        <dbReference type="Proteomes" id="UP000249696"/>
    </source>
</evidence>
<comment type="caution">
    <text evidence="1">The sequence shown here is derived from an EMBL/GenBank/DDBJ whole genome shotgun (WGS) entry which is preliminary data.</text>
</comment>
<sequence length="393" mass="43536">MPSTNLMSIPNMKTLNVKHFLGCMLFTLSFNPITLNAQGCVAIRHFSSCVGNSLENNLLGKGDLQVGMNYRYFKSFRHFRGTEEESDRVTDNTEVINHSHAWDFFLTYGISDRFYTSITIPTVINARSSLYEHGREERNSTFSRGLADIRAGIGYWLLDPIQHSGGNIALGIGLKLPTGNYNATDVFYNVGPEGSPEVRPVDQSIQPGDGGFGLTVDFQFYQKLGTGLFAYGGGFYLLNPRETNGIRTFRETLSPILENEAIMAVPDQYSVRTGLSYSLSSAISTSLGARFDAVPVKDLIGGNEGFRRPGNVLSIEPGVAYFLHNLNLNLNVPFAVRRDRPQSITDRQTEVSTGTPRNGDAAFADYLINFGISYRFPKNKAVDIDPSLRNTFN</sequence>
<proteinExistence type="predicted"/>
<reference evidence="1 2" key="1">
    <citation type="submission" date="2018-06" db="EMBL/GenBank/DDBJ databases">
        <title>Genomic Encyclopedia of Archaeal and Bacterial Type Strains, Phase II (KMG-II): from individual species to whole genera.</title>
        <authorList>
            <person name="Goeker M."/>
        </authorList>
    </citation>
    <scope>NUCLEOTIDE SEQUENCE [LARGE SCALE GENOMIC DNA]</scope>
    <source>
        <strain evidence="1 2">DSM 23522</strain>
    </source>
</reference>
<dbReference type="AlphaFoldDB" id="A0A327QRX8"/>
<organism evidence="1 2">
    <name type="scientific">Arenibacter echinorum</name>
    <dbReference type="NCBI Taxonomy" id="440515"/>
    <lineage>
        <taxon>Bacteria</taxon>
        <taxon>Pseudomonadati</taxon>
        <taxon>Bacteroidota</taxon>
        <taxon>Flavobacteriia</taxon>
        <taxon>Flavobacteriales</taxon>
        <taxon>Flavobacteriaceae</taxon>
        <taxon>Arenibacter</taxon>
    </lineage>
</organism>
<name>A0A327QRX8_9FLAO</name>
<gene>
    <name evidence="1" type="ORF">LV92_04079</name>
</gene>
<dbReference type="EMBL" id="QLLN01000010">
    <property type="protein sequence ID" value="RAJ06153.1"/>
    <property type="molecule type" value="Genomic_DNA"/>
</dbReference>